<evidence type="ECO:0000313" key="1">
    <source>
        <dbReference type="EMBL" id="CAG9170558.1"/>
    </source>
</evidence>
<keyword evidence="2" id="KW-1185">Reference proteome</keyword>
<accession>A0ABM8WSZ5</accession>
<proteinExistence type="predicted"/>
<protein>
    <submittedName>
        <fullName evidence="1">Uncharacterized protein</fullName>
    </submittedName>
</protein>
<name>A0ABM8WSZ5_9BURK</name>
<dbReference type="Proteomes" id="UP000727654">
    <property type="component" value="Unassembled WGS sequence"/>
</dbReference>
<reference evidence="1 2" key="1">
    <citation type="submission" date="2021-08" db="EMBL/GenBank/DDBJ databases">
        <authorList>
            <person name="Peeters C."/>
        </authorList>
    </citation>
    <scope>NUCLEOTIDE SEQUENCE [LARGE SCALE GENOMIC DNA]</scope>
    <source>
        <strain evidence="1 2">LMG 23992</strain>
    </source>
</reference>
<comment type="caution">
    <text evidence="1">The sequence shown here is derived from an EMBL/GenBank/DDBJ whole genome shotgun (WGS) entry which is preliminary data.</text>
</comment>
<evidence type="ECO:0000313" key="2">
    <source>
        <dbReference type="Proteomes" id="UP000727654"/>
    </source>
</evidence>
<organism evidence="1 2">
    <name type="scientific">Cupriavidus laharis</name>
    <dbReference type="NCBI Taxonomy" id="151654"/>
    <lineage>
        <taxon>Bacteria</taxon>
        <taxon>Pseudomonadati</taxon>
        <taxon>Pseudomonadota</taxon>
        <taxon>Betaproteobacteria</taxon>
        <taxon>Burkholderiales</taxon>
        <taxon>Burkholderiaceae</taxon>
        <taxon>Cupriavidus</taxon>
    </lineage>
</organism>
<dbReference type="EMBL" id="CAJZAI010000003">
    <property type="protein sequence ID" value="CAG9170558.1"/>
    <property type="molecule type" value="Genomic_DNA"/>
</dbReference>
<gene>
    <name evidence="1" type="ORF">LMG23992_01642</name>
</gene>
<sequence>MEFVSDHYPKVPIQGRSVANAGGVCDYQDQRTPTLPNHALRGTLSRLVR</sequence>